<dbReference type="RefSeq" id="WP_345253442.1">
    <property type="nucleotide sequence ID" value="NZ_BAABGY010000002.1"/>
</dbReference>
<comment type="caution">
    <text evidence="1">The sequence shown here is derived from an EMBL/GenBank/DDBJ whole genome shotgun (WGS) entry which is preliminary data.</text>
</comment>
<sequence>MKGLLIFPIIRDLNKADGIVVKNQGIRDGFIKNGVDIDVIEFYSTGIHLNGKPFYAFPSGKYARIYRYQVTGWKKIRQHVKANSYDFIWYRTPMVFKPIADFIQGLRRDHPRAKIILEYGYYPYVNELSKMKKVLYRLNRGNELRAHRNADFTVTYAGQDFVDNLPNIPINNGIELDSLPVVQVKTDVRQRVNFISVSSLKKWHAYERLVAGMPAYLKSPGAIPVHFNIVGMGAEYDKIKAMVDEFQLGEYVTFHHFKTGAELDAVYNDNHLAIGTLGFHRIGITFSSSLKNREYFGRGLPIVVSTPDEDMPADLPYVLYVPEGEEPVDVGALVQFAQRVHSTTDMSQTIRRYAEDNVSWASKIRMVLDYLKRPAEAGAAARTPAAHS</sequence>
<protein>
    <submittedName>
        <fullName evidence="1">Glycosyltransferase family 4 protein</fullName>
    </submittedName>
</protein>
<evidence type="ECO:0000313" key="2">
    <source>
        <dbReference type="Proteomes" id="UP001501725"/>
    </source>
</evidence>
<dbReference type="EMBL" id="BAABGY010000002">
    <property type="protein sequence ID" value="GAA4321370.1"/>
    <property type="molecule type" value="Genomic_DNA"/>
</dbReference>
<proteinExistence type="predicted"/>
<keyword evidence="2" id="KW-1185">Reference proteome</keyword>
<dbReference type="SUPFAM" id="SSF53756">
    <property type="entry name" value="UDP-Glycosyltransferase/glycogen phosphorylase"/>
    <property type="match status" value="1"/>
</dbReference>
<accession>A0ABP8GBT3</accession>
<evidence type="ECO:0000313" key="1">
    <source>
        <dbReference type="EMBL" id="GAA4321370.1"/>
    </source>
</evidence>
<dbReference type="Gene3D" id="3.40.50.2000">
    <property type="entry name" value="Glycogen Phosphorylase B"/>
    <property type="match status" value="2"/>
</dbReference>
<gene>
    <name evidence="1" type="ORF">GCM10023184_07090</name>
</gene>
<organism evidence="1 2">
    <name type="scientific">Flaviaesturariibacter amylovorans</name>
    <dbReference type="NCBI Taxonomy" id="1084520"/>
    <lineage>
        <taxon>Bacteria</taxon>
        <taxon>Pseudomonadati</taxon>
        <taxon>Bacteroidota</taxon>
        <taxon>Chitinophagia</taxon>
        <taxon>Chitinophagales</taxon>
        <taxon>Chitinophagaceae</taxon>
        <taxon>Flaviaestuariibacter</taxon>
    </lineage>
</organism>
<name>A0ABP8GBT3_9BACT</name>
<dbReference type="Proteomes" id="UP001501725">
    <property type="component" value="Unassembled WGS sequence"/>
</dbReference>
<reference evidence="2" key="1">
    <citation type="journal article" date="2019" name="Int. J. Syst. Evol. Microbiol.">
        <title>The Global Catalogue of Microorganisms (GCM) 10K type strain sequencing project: providing services to taxonomists for standard genome sequencing and annotation.</title>
        <authorList>
            <consortium name="The Broad Institute Genomics Platform"/>
            <consortium name="The Broad Institute Genome Sequencing Center for Infectious Disease"/>
            <person name="Wu L."/>
            <person name="Ma J."/>
        </authorList>
    </citation>
    <scope>NUCLEOTIDE SEQUENCE [LARGE SCALE GENOMIC DNA]</scope>
    <source>
        <strain evidence="2">JCM 17919</strain>
    </source>
</reference>